<reference evidence="1 2" key="1">
    <citation type="submission" date="2020-08" db="EMBL/GenBank/DDBJ databases">
        <title>Genomic Encyclopedia of Type Strains, Phase IV (KMG-IV): sequencing the most valuable type-strain genomes for metagenomic binning, comparative biology and taxonomic classification.</title>
        <authorList>
            <person name="Goeker M."/>
        </authorList>
    </citation>
    <scope>NUCLEOTIDE SEQUENCE [LARGE SCALE GENOMIC DNA]</scope>
    <source>
        <strain evidence="1 2">DSM 28570</strain>
    </source>
</reference>
<gene>
    <name evidence="1" type="ORF">HNQ81_001362</name>
</gene>
<proteinExistence type="predicted"/>
<evidence type="ECO:0000313" key="2">
    <source>
        <dbReference type="Proteomes" id="UP000539642"/>
    </source>
</evidence>
<keyword evidence="2" id="KW-1185">Reference proteome</keyword>
<dbReference type="RefSeq" id="WP_183349571.1">
    <property type="nucleotide sequence ID" value="NZ_JACHEO010000005.1"/>
</dbReference>
<sequence length="60" mass="6952">MKKWHMEGIVKADTSYGRRLIVPDEGQMYARTRNYQSSVSRECALVAAIRNIVGWILRLI</sequence>
<comment type="caution">
    <text evidence="1">The sequence shown here is derived from an EMBL/GenBank/DDBJ whole genome shotgun (WGS) entry which is preliminary data.</text>
</comment>
<evidence type="ECO:0000313" key="1">
    <source>
        <dbReference type="EMBL" id="MBB5347641.1"/>
    </source>
</evidence>
<dbReference type="EMBL" id="JACHEO010000005">
    <property type="protein sequence ID" value="MBB5347641.1"/>
    <property type="molecule type" value="Genomic_DNA"/>
</dbReference>
<organism evidence="1 2">
    <name type="scientific">Desulfoprunum benzoelyticum</name>
    <dbReference type="NCBI Taxonomy" id="1506996"/>
    <lineage>
        <taxon>Bacteria</taxon>
        <taxon>Pseudomonadati</taxon>
        <taxon>Thermodesulfobacteriota</taxon>
        <taxon>Desulfobulbia</taxon>
        <taxon>Desulfobulbales</taxon>
        <taxon>Desulfobulbaceae</taxon>
        <taxon>Desulfoprunum</taxon>
    </lineage>
</organism>
<dbReference type="Proteomes" id="UP000539642">
    <property type="component" value="Unassembled WGS sequence"/>
</dbReference>
<accession>A0A840V3D0</accession>
<name>A0A840V3D0_9BACT</name>
<protein>
    <submittedName>
        <fullName evidence="1">Uncharacterized protein</fullName>
    </submittedName>
</protein>
<dbReference type="AlphaFoldDB" id="A0A840V3D0"/>